<name>A0ABQ2GMH0_9DEIO</name>
<evidence type="ECO:0000313" key="2">
    <source>
        <dbReference type="Proteomes" id="UP000661918"/>
    </source>
</evidence>
<dbReference type="Proteomes" id="UP000661918">
    <property type="component" value="Unassembled WGS sequence"/>
</dbReference>
<evidence type="ECO:0000313" key="1">
    <source>
        <dbReference type="EMBL" id="GGM02428.1"/>
    </source>
</evidence>
<reference evidence="2" key="1">
    <citation type="journal article" date="2019" name="Int. J. Syst. Evol. Microbiol.">
        <title>The Global Catalogue of Microorganisms (GCM) 10K type strain sequencing project: providing services to taxonomists for standard genome sequencing and annotation.</title>
        <authorList>
            <consortium name="The Broad Institute Genomics Platform"/>
            <consortium name="The Broad Institute Genome Sequencing Center for Infectious Disease"/>
            <person name="Wu L."/>
            <person name="Ma J."/>
        </authorList>
    </citation>
    <scope>NUCLEOTIDE SEQUENCE [LARGE SCALE GENOMIC DNA]</scope>
    <source>
        <strain evidence="2">JCM 15443</strain>
    </source>
</reference>
<dbReference type="RefSeq" id="WP_188901741.1">
    <property type="nucleotide sequence ID" value="NZ_BMOM01000004.1"/>
</dbReference>
<keyword evidence="2" id="KW-1185">Reference proteome</keyword>
<accession>A0ABQ2GMH0</accession>
<comment type="caution">
    <text evidence="1">The sequence shown here is derived from an EMBL/GenBank/DDBJ whole genome shotgun (WGS) entry which is preliminary data.</text>
</comment>
<protein>
    <submittedName>
        <fullName evidence="1">Uncharacterized protein</fullName>
    </submittedName>
</protein>
<gene>
    <name evidence="1" type="ORF">GCM10010841_08680</name>
</gene>
<proteinExistence type="predicted"/>
<dbReference type="EMBL" id="BMOM01000004">
    <property type="protein sequence ID" value="GGM02428.1"/>
    <property type="molecule type" value="Genomic_DNA"/>
</dbReference>
<sequence length="87" mass="8913">MTARGPHTVPLSLEVFIGRGGADPGKVRAALSATKLNSALGPVTFRSYAGDQNQNSVVGVTPQVQNGRFVTVGPASAATGKVIIPRK</sequence>
<organism evidence="1 2">
    <name type="scientific">Deinococcus aerophilus</name>
    <dbReference type="NCBI Taxonomy" id="522488"/>
    <lineage>
        <taxon>Bacteria</taxon>
        <taxon>Thermotogati</taxon>
        <taxon>Deinococcota</taxon>
        <taxon>Deinococci</taxon>
        <taxon>Deinococcales</taxon>
        <taxon>Deinococcaceae</taxon>
        <taxon>Deinococcus</taxon>
    </lineage>
</organism>